<feature type="compositionally biased region" description="Basic residues" evidence="1">
    <location>
        <begin position="177"/>
        <end position="187"/>
    </location>
</feature>
<feature type="compositionally biased region" description="Acidic residues" evidence="1">
    <location>
        <begin position="750"/>
        <end position="765"/>
    </location>
</feature>
<protein>
    <submittedName>
        <fullName evidence="2">Uncharacterized protein</fullName>
    </submittedName>
</protein>
<feature type="region of interest" description="Disordered" evidence="1">
    <location>
        <begin position="386"/>
        <end position="429"/>
    </location>
</feature>
<feature type="compositionally biased region" description="Polar residues" evidence="1">
    <location>
        <begin position="617"/>
        <end position="631"/>
    </location>
</feature>
<feature type="compositionally biased region" description="Polar residues" evidence="1">
    <location>
        <begin position="77"/>
        <end position="92"/>
    </location>
</feature>
<dbReference type="Proteomes" id="UP000027195">
    <property type="component" value="Unassembled WGS sequence"/>
</dbReference>
<feature type="compositionally biased region" description="Basic residues" evidence="1">
    <location>
        <begin position="254"/>
        <end position="281"/>
    </location>
</feature>
<accession>A0A067MKY8</accession>
<feature type="compositionally biased region" description="Basic and acidic residues" evidence="1">
    <location>
        <begin position="781"/>
        <end position="801"/>
    </location>
</feature>
<feature type="region of interest" description="Disordered" evidence="1">
    <location>
        <begin position="1"/>
        <end position="27"/>
    </location>
</feature>
<proteinExistence type="predicted"/>
<feature type="region of interest" description="Disordered" evidence="1">
    <location>
        <begin position="174"/>
        <end position="331"/>
    </location>
</feature>
<feature type="compositionally biased region" description="Basic and acidic residues" evidence="1">
    <location>
        <begin position="349"/>
        <end position="370"/>
    </location>
</feature>
<feature type="compositionally biased region" description="Basic and acidic residues" evidence="1">
    <location>
        <begin position="416"/>
        <end position="429"/>
    </location>
</feature>
<feature type="compositionally biased region" description="Polar residues" evidence="1">
    <location>
        <begin position="803"/>
        <end position="818"/>
    </location>
</feature>
<dbReference type="InParanoid" id="A0A067MKY8"/>
<reference evidence="3" key="1">
    <citation type="journal article" date="2014" name="Proc. Natl. Acad. Sci. U.S.A.">
        <title>Extensive sampling of basidiomycete genomes demonstrates inadequacy of the white-rot/brown-rot paradigm for wood decay fungi.</title>
        <authorList>
            <person name="Riley R."/>
            <person name="Salamov A.A."/>
            <person name="Brown D.W."/>
            <person name="Nagy L.G."/>
            <person name="Floudas D."/>
            <person name="Held B.W."/>
            <person name="Levasseur A."/>
            <person name="Lombard V."/>
            <person name="Morin E."/>
            <person name="Otillar R."/>
            <person name="Lindquist E.A."/>
            <person name="Sun H."/>
            <person name="LaButti K.M."/>
            <person name="Schmutz J."/>
            <person name="Jabbour D."/>
            <person name="Luo H."/>
            <person name="Baker S.E."/>
            <person name="Pisabarro A.G."/>
            <person name="Walton J.D."/>
            <person name="Blanchette R.A."/>
            <person name="Henrissat B."/>
            <person name="Martin F."/>
            <person name="Cullen D."/>
            <person name="Hibbett D.S."/>
            <person name="Grigoriev I.V."/>
        </authorList>
    </citation>
    <scope>NUCLEOTIDE SEQUENCE [LARGE SCALE GENOMIC DNA]</scope>
    <source>
        <strain evidence="3">FD-172 SS1</strain>
    </source>
</reference>
<feature type="region of interest" description="Disordered" evidence="1">
    <location>
        <begin position="60"/>
        <end position="92"/>
    </location>
</feature>
<organism evidence="2 3">
    <name type="scientific">Botryobasidium botryosum (strain FD-172 SS1)</name>
    <dbReference type="NCBI Taxonomy" id="930990"/>
    <lineage>
        <taxon>Eukaryota</taxon>
        <taxon>Fungi</taxon>
        <taxon>Dikarya</taxon>
        <taxon>Basidiomycota</taxon>
        <taxon>Agaricomycotina</taxon>
        <taxon>Agaricomycetes</taxon>
        <taxon>Cantharellales</taxon>
        <taxon>Botryobasidiaceae</taxon>
        <taxon>Botryobasidium</taxon>
    </lineage>
</organism>
<evidence type="ECO:0000313" key="3">
    <source>
        <dbReference type="Proteomes" id="UP000027195"/>
    </source>
</evidence>
<feature type="region of interest" description="Disordered" evidence="1">
    <location>
        <begin position="349"/>
        <end position="374"/>
    </location>
</feature>
<feature type="region of interest" description="Disordered" evidence="1">
    <location>
        <begin position="513"/>
        <end position="535"/>
    </location>
</feature>
<sequence length="882" mass="95381">MGQSLPPLTPIIRAPPSNRQRTPPSFRVQVRQLPAPKEARELYMKHTSADSSDFVFAKRKRRGKQTIDPCLKHYSDDSNLAASSKPLSSQLEPFSAPNPVPLVPTPTDRPLFCVSDLPVPPLPRPYSNMASQLSHASQASLPPDISENTDTAVGPSPMTVEAFLQQSFVRTNQRVYGSKRKRDRHAHSNPAPRFEEVDDEISLAHSGSTSSTKRVRIPAEESPSASSEDHPPPRSRRTQPSRAAKTHTQDIRVRARQIKAKQTRSRVPLKLRLARAGRRQAKVADESYDDEDHDHGSAGSPAASPVTPIRPTRTPKRKHWKDNAFPPASLFPVTPTAVELKEDAEMARRALQRERAEEETRVRAQQEQEGMRAVSSWRDNFVVKSPGLGTVLNGKGQAKKDKPLSSTGIKPLEFVSMHEHEEGRKRLRDAREKMDKLAITTRSPRTATSLTLSASRKKLKPARIASPSPATSAARRRKDKGKAVLAEISNNSLVQRRDTTGKIVGAGMRSHDEADENLPLDADPPAAPDPGPTFTPMGPQPIIPTTDQSRDSAGSVFLAQRTPKPQTDDLNDIQSLISEILRAPPPITTTSGHRRARRRMLTQTDDTIARVALDARGTTTSEQPEFASSSPPILARSHTPFHTATGGQPPDLSPAFKGSRGVLTKTDSHSHTVDPPILNYDAPDGSRAAITPSTPSARRVLEGEVVPETPPSKQGAVPQPRILVPDTPTNPTRIRPSAIDPSTHLGNYDGDSEGCDGDGEGEGEMDVFGPCGSDGGFADSKSQRDRGKGKGKASAESRDQEMQGPTTATPLQPPSSSELWGLGPDSDGVPSVPAQDRIEPHRASSKGAGPSRSKSTGSKHGASGKVVRVNGVATFADVLSAW</sequence>
<evidence type="ECO:0000256" key="1">
    <source>
        <dbReference type="SAM" id="MobiDB-lite"/>
    </source>
</evidence>
<keyword evidence="3" id="KW-1185">Reference proteome</keyword>
<feature type="region of interest" description="Disordered" evidence="1">
    <location>
        <begin position="616"/>
        <end position="866"/>
    </location>
</feature>
<feature type="compositionally biased region" description="Low complexity" evidence="1">
    <location>
        <begin position="130"/>
        <end position="141"/>
    </location>
</feature>
<dbReference type="EMBL" id="KL198027">
    <property type="protein sequence ID" value="KDQ16418.1"/>
    <property type="molecule type" value="Genomic_DNA"/>
</dbReference>
<feature type="compositionally biased region" description="Low complexity" evidence="1">
    <location>
        <begin position="462"/>
        <end position="473"/>
    </location>
</feature>
<evidence type="ECO:0000313" key="2">
    <source>
        <dbReference type="EMBL" id="KDQ16418.1"/>
    </source>
</evidence>
<feature type="region of interest" description="Disordered" evidence="1">
    <location>
        <begin position="452"/>
        <end position="481"/>
    </location>
</feature>
<feature type="region of interest" description="Disordered" evidence="1">
    <location>
        <begin position="125"/>
        <end position="154"/>
    </location>
</feature>
<name>A0A067MKY8_BOTB1</name>
<gene>
    <name evidence="2" type="ORF">BOTBODRAFT_186478</name>
</gene>
<feature type="compositionally biased region" description="Pro residues" evidence="1">
    <location>
        <begin position="525"/>
        <end position="535"/>
    </location>
</feature>
<dbReference type="HOGENOM" id="CLU_326510_0_0_1"/>
<dbReference type="AlphaFoldDB" id="A0A067MKY8"/>